<keyword evidence="1" id="KW-0472">Membrane</keyword>
<dbReference type="AlphaFoldDB" id="A0A3L7AIE5"/>
<dbReference type="Proteomes" id="UP000269438">
    <property type="component" value="Unassembled WGS sequence"/>
</dbReference>
<organism evidence="2 3">
    <name type="scientific">Mycetocola lacteus</name>
    <dbReference type="NCBI Taxonomy" id="76637"/>
    <lineage>
        <taxon>Bacteria</taxon>
        <taxon>Bacillati</taxon>
        <taxon>Actinomycetota</taxon>
        <taxon>Actinomycetes</taxon>
        <taxon>Micrococcales</taxon>
        <taxon>Microbacteriaceae</taxon>
        <taxon>Mycetocola</taxon>
    </lineage>
</organism>
<keyword evidence="1" id="KW-0812">Transmembrane</keyword>
<evidence type="ECO:0000256" key="1">
    <source>
        <dbReference type="SAM" id="Phobius"/>
    </source>
</evidence>
<feature type="transmembrane region" description="Helical" evidence="1">
    <location>
        <begin position="12"/>
        <end position="33"/>
    </location>
</feature>
<evidence type="ECO:0000313" key="3">
    <source>
        <dbReference type="Proteomes" id="UP000269438"/>
    </source>
</evidence>
<accession>A0A3L7AIE5</accession>
<feature type="non-terminal residue" evidence="2">
    <location>
        <position position="1"/>
    </location>
</feature>
<dbReference type="RefSeq" id="WP_121689197.1">
    <property type="nucleotide sequence ID" value="NZ_RCUY01000013.1"/>
</dbReference>
<feature type="transmembrane region" description="Helical" evidence="1">
    <location>
        <begin position="40"/>
        <end position="60"/>
    </location>
</feature>
<dbReference type="EMBL" id="RCUY01000013">
    <property type="protein sequence ID" value="RLP80263.1"/>
    <property type="molecule type" value="Genomic_DNA"/>
</dbReference>
<reference evidence="2 3" key="1">
    <citation type="submission" date="2018-10" db="EMBL/GenBank/DDBJ databases">
        <authorList>
            <person name="Li J."/>
        </authorList>
    </citation>
    <scope>NUCLEOTIDE SEQUENCE [LARGE SCALE GENOMIC DNA]</scope>
    <source>
        <strain evidence="2 3">JCM 11654</strain>
    </source>
</reference>
<evidence type="ECO:0000313" key="2">
    <source>
        <dbReference type="EMBL" id="RLP80263.1"/>
    </source>
</evidence>
<gene>
    <name evidence="2" type="ORF">D9V34_14470</name>
</gene>
<protein>
    <submittedName>
        <fullName evidence="2">Uncharacterized protein</fullName>
    </submittedName>
</protein>
<proteinExistence type="predicted"/>
<name>A0A3L7AIE5_9MICO</name>
<comment type="caution">
    <text evidence="2">The sequence shown here is derived from an EMBL/GenBank/DDBJ whole genome shotgun (WGS) entry which is preliminary data.</text>
</comment>
<keyword evidence="1" id="KW-1133">Transmembrane helix</keyword>
<sequence length="109" mass="11741">DLFTERATSMPTAIALTVLVAAGALWVVALFIASLRLARWVRAGALIWQVLQLAIAVGAFQGETAQPLAGIAILIPSVIAIALLLSKPVTAVLRHEDPDEEARYRSQRR</sequence>
<feature type="transmembrane region" description="Helical" evidence="1">
    <location>
        <begin position="66"/>
        <end position="85"/>
    </location>
</feature>
<keyword evidence="3" id="KW-1185">Reference proteome</keyword>